<dbReference type="GO" id="GO:0000105">
    <property type="term" value="P:L-histidine biosynthetic process"/>
    <property type="evidence" value="ECO:0007669"/>
    <property type="project" value="UniProtKB-UniPathway"/>
</dbReference>
<keyword evidence="11" id="KW-0934">Plastid</keyword>
<dbReference type="Pfam" id="PF00977">
    <property type="entry name" value="His_biosynth"/>
    <property type="match status" value="1"/>
</dbReference>
<keyword evidence="6 10" id="KW-0368">Histidine biosynthesis</keyword>
<dbReference type="Proteomes" id="UP000001876">
    <property type="component" value="Unassembled WGS sequence"/>
</dbReference>
<dbReference type="NCBIfam" id="TIGR02129">
    <property type="entry name" value="hisA_euk"/>
    <property type="match status" value="1"/>
</dbReference>
<organism evidence="13">
    <name type="scientific">Micromonas pusilla (strain CCMP1545)</name>
    <name type="common">Picoplanktonic green alga</name>
    <dbReference type="NCBI Taxonomy" id="564608"/>
    <lineage>
        <taxon>Eukaryota</taxon>
        <taxon>Viridiplantae</taxon>
        <taxon>Chlorophyta</taxon>
        <taxon>Mamiellophyceae</taxon>
        <taxon>Mamiellales</taxon>
        <taxon>Mamiellaceae</taxon>
        <taxon>Micromonas</taxon>
    </lineage>
</organism>
<evidence type="ECO:0000256" key="1">
    <source>
        <dbReference type="ARBA" id="ARBA00001959"/>
    </source>
</evidence>
<comment type="similarity">
    <text evidence="3 10">Belongs to the HisA/HisF family.</text>
</comment>
<accession>C1MIV3</accession>
<dbReference type="FunFam" id="3.20.20.70:FF:000110">
    <property type="entry name" value="1-(5-phosphoribosyl)-5-[(5-phosphoribosylamino)methylideneamino] imidazole-4-carboxamide isomerase, chloroplastic"/>
    <property type="match status" value="1"/>
</dbReference>
<dbReference type="EMBL" id="GG663735">
    <property type="protein sequence ID" value="EEH60980.1"/>
    <property type="molecule type" value="Genomic_DNA"/>
</dbReference>
<dbReference type="InterPro" id="IPR011858">
    <property type="entry name" value="His6/HISN3"/>
</dbReference>
<keyword evidence="5 10" id="KW-0028">Amino-acid biosynthesis</keyword>
<evidence type="ECO:0000256" key="9">
    <source>
        <dbReference type="ARBA" id="ARBA00093606"/>
    </source>
</evidence>
<evidence type="ECO:0000256" key="6">
    <source>
        <dbReference type="ARBA" id="ARBA00023102"/>
    </source>
</evidence>
<dbReference type="InterPro" id="IPR006062">
    <property type="entry name" value="His_biosynth"/>
</dbReference>
<evidence type="ECO:0000256" key="7">
    <source>
        <dbReference type="ARBA" id="ARBA00023235"/>
    </source>
</evidence>
<dbReference type="InterPro" id="IPR011060">
    <property type="entry name" value="RibuloseP-bd_barrel"/>
</dbReference>
<dbReference type="RefSeq" id="XP_003055728.1">
    <property type="nucleotide sequence ID" value="XM_003055682.1"/>
</dbReference>
<dbReference type="CDD" id="cd04723">
    <property type="entry name" value="HisA_HisF"/>
    <property type="match status" value="1"/>
</dbReference>
<dbReference type="InterPro" id="IPR044524">
    <property type="entry name" value="Isoase_HisA-like"/>
</dbReference>
<evidence type="ECO:0000256" key="4">
    <source>
        <dbReference type="ARBA" id="ARBA00012550"/>
    </source>
</evidence>
<dbReference type="GO" id="GO:0009507">
    <property type="term" value="C:chloroplast"/>
    <property type="evidence" value="ECO:0007669"/>
    <property type="project" value="UniProtKB-SubCell"/>
</dbReference>
<dbReference type="PANTHER" id="PTHR43090:SF2">
    <property type="entry name" value="1-(5-PHOSPHORIBOSYL)-5-[(5-PHOSPHORIBOSYLAMINO)METHYLIDENEAMINO] IMIDAZOLE-4-CARBOXAMIDE ISOMERASE"/>
    <property type="match status" value="1"/>
</dbReference>
<name>C1MIV3_MICPC</name>
<dbReference type="eggNOG" id="KOG3055">
    <property type="taxonomic scope" value="Eukaryota"/>
</dbReference>
<dbReference type="OrthoDB" id="446074at2759"/>
<dbReference type="GO" id="GO:0003949">
    <property type="term" value="F:1-(5-phosphoribosyl)-5-[(5-phosphoribosylamino)methylideneamino]imidazole-4-carboxamide isomerase activity"/>
    <property type="evidence" value="ECO:0007669"/>
    <property type="project" value="UniProtKB-EC"/>
</dbReference>
<protein>
    <recommendedName>
        <fullName evidence="9 11">1-(5-phosphoribosyl)-5-[(5-phosphoribosylamino)methylideneamino] imidazole-4-carboxamide isomerase HISN3, chloroplastic</fullName>
        <ecNumber evidence="4 11">5.3.1.16</ecNumber>
    </recommendedName>
    <alternativeName>
        <fullName evidence="11">5-proFAR isomerase</fullName>
    </alternativeName>
    <alternativeName>
        <fullName evidence="11">Phosphoribosylformimino-5-aminoimidazole carboxamide ribotide isomerase</fullName>
    </alternativeName>
</protein>
<dbReference type="AlphaFoldDB" id="C1MIV3"/>
<dbReference type="GeneID" id="9681206"/>
<keyword evidence="7 11" id="KW-0413">Isomerase</keyword>
<comment type="catalytic activity">
    <reaction evidence="8">
        <text>1-(5-phospho-beta-D-ribosyl)-5-[(5-phospho-beta-D-ribosylamino)methylideneamino]imidazole-4-carboxamide = 5-[(5-phospho-1-deoxy-D-ribulos-1-ylimino)methylamino]-1-(5-phospho-beta-D-ribosyl)imidazole-4-carboxamide</text>
        <dbReference type="Rhea" id="RHEA:15469"/>
        <dbReference type="ChEBI" id="CHEBI:58435"/>
        <dbReference type="ChEBI" id="CHEBI:58525"/>
        <dbReference type="EC" id="5.3.1.16"/>
    </reaction>
    <physiologicalReaction direction="left-to-right" evidence="8">
        <dbReference type="Rhea" id="RHEA:15470"/>
    </physiologicalReaction>
</comment>
<gene>
    <name evidence="12" type="ORF">MICPUCDRAFT_13561</name>
</gene>
<comment type="pathway">
    <text evidence="2 11">Amino-acid biosynthesis; L-histidine biosynthesis; L-histidine from 5-phospho-alpha-D-ribose 1-diphosphate: step 4/9.</text>
</comment>
<evidence type="ECO:0000256" key="5">
    <source>
        <dbReference type="ARBA" id="ARBA00022605"/>
    </source>
</evidence>
<evidence type="ECO:0000256" key="2">
    <source>
        <dbReference type="ARBA" id="ARBA00005133"/>
    </source>
</evidence>
<comment type="cofactor">
    <cofactor evidence="1">
        <name>Na(+)</name>
        <dbReference type="ChEBI" id="CHEBI:29101"/>
    </cofactor>
</comment>
<dbReference type="GO" id="GO:0000162">
    <property type="term" value="P:L-tryptophan biosynthetic process"/>
    <property type="evidence" value="ECO:0007669"/>
    <property type="project" value="TreeGrafter"/>
</dbReference>
<evidence type="ECO:0000313" key="12">
    <source>
        <dbReference type="EMBL" id="EEH60980.1"/>
    </source>
</evidence>
<evidence type="ECO:0000256" key="11">
    <source>
        <dbReference type="RuleBase" id="RU364022"/>
    </source>
</evidence>
<evidence type="ECO:0000256" key="10">
    <source>
        <dbReference type="RuleBase" id="RU003657"/>
    </source>
</evidence>
<dbReference type="KEGG" id="mpp:MICPUCDRAFT_13561"/>
<dbReference type="OMA" id="IEWNKTH"/>
<dbReference type="UniPathway" id="UPA00031">
    <property type="reaction ID" value="UER00009"/>
</dbReference>
<proteinExistence type="inferred from homology"/>
<dbReference type="InterPro" id="IPR013785">
    <property type="entry name" value="Aldolase_TIM"/>
</dbReference>
<sequence>MSAAVHLARVRAPVRVASASRVDRRPTRAARATSASAAISSSEKNVARAVRFRPCIDIHQGRVKQIVGGTLKDAADGSAASETPETNFETETSSAEFARMYRRDDVRGGHVIMLSRDDATLQAAMDAVSAFPNGLQVGGGVTAETAAPLLDAGASHVIVTSYVFRDGMVDQERLDALVAAVGKERVVLDLSCRKKGDEYYVVTDRWQKWTDLKVDEETMRELAKHCDEFLVHGVDVEGMKLGVDEELVRRLGVRSPIPVTYAGGARSLDDLELVRRAGGGRVDVTVGSALDCFGGELKYDDVVAWHDHQKTLAGIVCDDPEC</sequence>
<dbReference type="STRING" id="564608.C1MIV3"/>
<reference evidence="12 13" key="1">
    <citation type="journal article" date="2009" name="Science">
        <title>Green evolution and dynamic adaptations revealed by genomes of the marine picoeukaryotes Micromonas.</title>
        <authorList>
            <person name="Worden A.Z."/>
            <person name="Lee J.H."/>
            <person name="Mock T."/>
            <person name="Rouze P."/>
            <person name="Simmons M.P."/>
            <person name="Aerts A.L."/>
            <person name="Allen A.E."/>
            <person name="Cuvelier M.L."/>
            <person name="Derelle E."/>
            <person name="Everett M.V."/>
            <person name="Foulon E."/>
            <person name="Grimwood J."/>
            <person name="Gundlach H."/>
            <person name="Henrissat B."/>
            <person name="Napoli C."/>
            <person name="McDonald S.M."/>
            <person name="Parker M.S."/>
            <person name="Rombauts S."/>
            <person name="Salamov A."/>
            <person name="Von Dassow P."/>
            <person name="Badger J.H."/>
            <person name="Coutinho P.M."/>
            <person name="Demir E."/>
            <person name="Dubchak I."/>
            <person name="Gentemann C."/>
            <person name="Eikrem W."/>
            <person name="Gready J.E."/>
            <person name="John U."/>
            <person name="Lanier W."/>
            <person name="Lindquist E.A."/>
            <person name="Lucas S."/>
            <person name="Mayer K.F."/>
            <person name="Moreau H."/>
            <person name="Not F."/>
            <person name="Otillar R."/>
            <person name="Panaud O."/>
            <person name="Pangilinan J."/>
            <person name="Paulsen I."/>
            <person name="Piegu B."/>
            <person name="Poliakov A."/>
            <person name="Robbens S."/>
            <person name="Schmutz J."/>
            <person name="Toulza E."/>
            <person name="Wyss T."/>
            <person name="Zelensky A."/>
            <person name="Zhou K."/>
            <person name="Armbrust E.V."/>
            <person name="Bhattacharya D."/>
            <person name="Goodenough U.W."/>
            <person name="Van de Peer Y."/>
            <person name="Grigoriev I.V."/>
        </authorList>
    </citation>
    <scope>NUCLEOTIDE SEQUENCE [LARGE SCALE GENOMIC DNA]</scope>
    <source>
        <strain evidence="12 13">CCMP1545</strain>
    </source>
</reference>
<dbReference type="PANTHER" id="PTHR43090">
    <property type="entry name" value="1-(5-PHOSPHORIBOSYL)-5-[(5-PHOSPHORIBOSYLAMINO)METHYLIDENEAMINO] IMIDAZOLE-4-CARBOXAMIDE ISOMERASE"/>
    <property type="match status" value="1"/>
</dbReference>
<dbReference type="EC" id="5.3.1.16" evidence="4 11"/>
<keyword evidence="13" id="KW-1185">Reference proteome</keyword>
<evidence type="ECO:0000313" key="13">
    <source>
        <dbReference type="Proteomes" id="UP000001876"/>
    </source>
</evidence>
<comment type="subcellular location">
    <subcellularLocation>
        <location evidence="11">Plastid</location>
        <location evidence="11">Chloroplast</location>
    </subcellularLocation>
</comment>
<keyword evidence="11" id="KW-0150">Chloroplast</keyword>
<dbReference type="Gene3D" id="3.20.20.70">
    <property type="entry name" value="Aldolase class I"/>
    <property type="match status" value="1"/>
</dbReference>
<dbReference type="SUPFAM" id="SSF51366">
    <property type="entry name" value="Ribulose-phoshate binding barrel"/>
    <property type="match status" value="1"/>
</dbReference>
<evidence type="ECO:0000256" key="3">
    <source>
        <dbReference type="ARBA" id="ARBA00009667"/>
    </source>
</evidence>
<evidence type="ECO:0000256" key="8">
    <source>
        <dbReference type="ARBA" id="ARBA00093256"/>
    </source>
</evidence>